<proteinExistence type="predicted"/>
<sequence>MARDKELEDIPADGEACVEEYNVELQRLSQKSQNTWFTAPWLYAECYLYRLFHAYFKQTVHWREFDPFFAQKQEMFKNSGSAIYQIASTMHELESEKAKLEGDSEKLGVLFKEMIQMCLWGNATDLSLLTHLSPSDIEHLQTVGKDAQEARKEFILKDDQDQVWEHIESLKDKGSRCDFILDNAGFELFTDFVFADFLVTYTPYFSQVVFHPKLFPWFVSDVTPTDFEATIASLLSPTFFSSDGSVSPPESVARLETMVNRWKSYLSDGTFSLSTNIGGVNNTAMAGFWTSPWPYWNLKERAPLLWESLNKSDLVIFKGDLNYRKLTGDVKWPVSTSFSAALGPLAGSFPLLSLRTNKADVAVGVSQETADKLDSRGEKWRVSGKYALISFLAGTH</sequence>
<keyword evidence="2" id="KW-1185">Reference proteome</keyword>
<dbReference type="Proteomes" id="UP000790377">
    <property type="component" value="Unassembled WGS sequence"/>
</dbReference>
<reference evidence="1" key="1">
    <citation type="journal article" date="2021" name="New Phytol.">
        <title>Evolutionary innovations through gain and loss of genes in the ectomycorrhizal Boletales.</title>
        <authorList>
            <person name="Wu G."/>
            <person name="Miyauchi S."/>
            <person name="Morin E."/>
            <person name="Kuo A."/>
            <person name="Drula E."/>
            <person name="Varga T."/>
            <person name="Kohler A."/>
            <person name="Feng B."/>
            <person name="Cao Y."/>
            <person name="Lipzen A."/>
            <person name="Daum C."/>
            <person name="Hundley H."/>
            <person name="Pangilinan J."/>
            <person name="Johnson J."/>
            <person name="Barry K."/>
            <person name="LaButti K."/>
            <person name="Ng V."/>
            <person name="Ahrendt S."/>
            <person name="Min B."/>
            <person name="Choi I.G."/>
            <person name="Park H."/>
            <person name="Plett J.M."/>
            <person name="Magnuson J."/>
            <person name="Spatafora J.W."/>
            <person name="Nagy L.G."/>
            <person name="Henrissat B."/>
            <person name="Grigoriev I.V."/>
            <person name="Yang Z.L."/>
            <person name="Xu J."/>
            <person name="Martin F.M."/>
        </authorList>
    </citation>
    <scope>NUCLEOTIDE SEQUENCE</scope>
    <source>
        <strain evidence="1">ATCC 28755</strain>
    </source>
</reference>
<evidence type="ECO:0000313" key="2">
    <source>
        <dbReference type="Proteomes" id="UP000790377"/>
    </source>
</evidence>
<name>A0ACB8A9R1_9AGAM</name>
<comment type="caution">
    <text evidence="1">The sequence shown here is derived from an EMBL/GenBank/DDBJ whole genome shotgun (WGS) entry which is preliminary data.</text>
</comment>
<evidence type="ECO:0000313" key="1">
    <source>
        <dbReference type="EMBL" id="KAH7909987.1"/>
    </source>
</evidence>
<protein>
    <submittedName>
        <fullName evidence="1">DUF89 domain-containing protein</fullName>
    </submittedName>
</protein>
<organism evidence="1 2">
    <name type="scientific">Hygrophoropsis aurantiaca</name>
    <dbReference type="NCBI Taxonomy" id="72124"/>
    <lineage>
        <taxon>Eukaryota</taxon>
        <taxon>Fungi</taxon>
        <taxon>Dikarya</taxon>
        <taxon>Basidiomycota</taxon>
        <taxon>Agaricomycotina</taxon>
        <taxon>Agaricomycetes</taxon>
        <taxon>Agaricomycetidae</taxon>
        <taxon>Boletales</taxon>
        <taxon>Coniophorineae</taxon>
        <taxon>Hygrophoropsidaceae</taxon>
        <taxon>Hygrophoropsis</taxon>
    </lineage>
</organism>
<accession>A0ACB8A9R1</accession>
<dbReference type="EMBL" id="MU267732">
    <property type="protein sequence ID" value="KAH7909987.1"/>
    <property type="molecule type" value="Genomic_DNA"/>
</dbReference>
<gene>
    <name evidence="1" type="ORF">BJ138DRAFT_1153954</name>
</gene>